<dbReference type="KEGG" id="smf:Smon_1240"/>
<organism evidence="2 3">
    <name type="scientific">Streptobacillus moniliformis (strain ATCC 14647 / DSM 12112 / NCTC 10651 / 9901)</name>
    <dbReference type="NCBI Taxonomy" id="519441"/>
    <lineage>
        <taxon>Bacteria</taxon>
        <taxon>Fusobacteriati</taxon>
        <taxon>Fusobacteriota</taxon>
        <taxon>Fusobacteriia</taxon>
        <taxon>Fusobacteriales</taxon>
        <taxon>Leptotrichiaceae</taxon>
        <taxon>Streptobacillus</taxon>
    </lineage>
</organism>
<sequence length="1348" mass="156513">MIFYNKNIMKRMFFLLLLSSLSYSKEIKSKVNGEITFGVDAAFGADGLESIVRLFPPMIDLYKPIKYSDYEKDENIENLELDDSATDVYIPKYNKTMRDLELAVKYLSKNAEFRKRLGVKLKEEYIGLGLKIDIVGKKIPHIQFLSNNDIDKLKVSLTSDNKYVNGEINYYIKGESLEKIDIDKIDEEKKLKNRVVDYSFTVNPRPDDKWSISLDFSGMNRNLNIGPTIRYRNGGTYANISILFNNIISSYDLTDEIDKIKHSAPGYDKIEYFKKWTLKNETLEKEIDKNKYDEKHADLMKAEVSGTKGTARILGNYSGSLYGDSPFRYFTKTLFDEIHSNSKFSSLSSILKTFEKEEKVTKSSFISLSTLTLSSELSNEKNINEAASKIATKIYRRLGIGLDRKYSSVGLWKQIPKDFEYLLAGYYENFDYSNIKSDKLDADYLYNNGVKKPIIKNAMMPASIVNTKNEKYELKERLHYFSSDVDKYLKDEIFREYEIEKFKNLINTSTTGLIFDGFLGIFSNDTKINQVLEILPKIQEVVKNPYEVKGLDMLRGLYLHQSEKERNIVKYEEIIKKSFQGIDLKNNNARFSNKIRINIGHVGKNYKLGTDILLNDNIHVDADKYGYVKRSKKIGFEAIYKKSLLELYNKIELSLDKNYLFRKDNKVKYVYDTTSLNTDTYLGLDIPVNDRFNLGLGIRHIGNYGFINPKGSTDENGNEIKHKIAKRYDNNNPIGKDGEAITTSQSTEKELVDKEYERLKKEYDEKNTQPNKKLFNKLKRDIHQSDFIETIESDAISSKYEMYNIVSPRVTMRYRAYRNLIVSSHLEVPISIRNSSPAGIRGVYTGEIKYLIDDSFADIVLRKQLPIKFKTTGNIEAGLLLGSKIERYLSYKAMVDIGFLRGDIKGNNKNFDISVSFNPLIIDFPVKPRILLAKEGKETGVKFGLEYSEDSNFSSILGFKKVIKSNKDIFKDELKPDVIRILKTRKEKEYEKVKDKIEALEFNGKITHELTPFISIKKDEGKFKIAVKADSIKTSGHSYSEIINIGEFKERKPTTYFAWNYHKYKSYLIFFSINTEYNYFIDIKSDKITDIDKRNKNLDNEVYNFEIDTEYTQDKGINFNLDLSVMYNETKLSEITEKIKKTETKSRVISIKTKKQILDENKIKEYMDKKEHKEVNINKDNILNSLKEHANSEKSEYNDIYNSETTFLLKQKIDEEKLKNILDIPSRIKEEKSIKETVFLRTKKIISNLDMYLGYNIKPTDKIKVAFGMKYNLGINYETLNKVILDDELLFGSRTILFKNTITPEVKMKYNLIHNLNTNLGLDLPINFENIEFKGVKFNIKAGFEYNW</sequence>
<evidence type="ECO:0008006" key="4">
    <source>
        <dbReference type="Google" id="ProtNLM"/>
    </source>
</evidence>
<feature type="signal peptide" evidence="1">
    <location>
        <begin position="1"/>
        <end position="24"/>
    </location>
</feature>
<evidence type="ECO:0000256" key="1">
    <source>
        <dbReference type="SAM" id="SignalP"/>
    </source>
</evidence>
<evidence type="ECO:0000313" key="3">
    <source>
        <dbReference type="Proteomes" id="UP000002072"/>
    </source>
</evidence>
<accession>D1AVD4</accession>
<dbReference type="STRING" id="519441.Smon_1240"/>
<dbReference type="GeneID" id="29673409"/>
<dbReference type="RefSeq" id="WP_012859240.1">
    <property type="nucleotide sequence ID" value="NC_013515.1"/>
</dbReference>
<dbReference type="HOGENOM" id="CLU_257873_0_0_0"/>
<keyword evidence="3" id="KW-1185">Reference proteome</keyword>
<evidence type="ECO:0000313" key="2">
    <source>
        <dbReference type="EMBL" id="ACZ01694.1"/>
    </source>
</evidence>
<keyword evidence="1" id="KW-0732">Signal</keyword>
<dbReference type="Proteomes" id="UP000002072">
    <property type="component" value="Chromosome"/>
</dbReference>
<name>D1AVD4_STRM9</name>
<feature type="chain" id="PRO_5003020027" description="Cell surface protein SprA" evidence="1">
    <location>
        <begin position="25"/>
        <end position="1348"/>
    </location>
</feature>
<reference evidence="2 3" key="1">
    <citation type="journal article" date="2009" name="Stand. Genomic Sci.">
        <title>Complete genome sequence of Streptobacillus moniliformis type strain (9901T).</title>
        <authorList>
            <person name="Nolan M."/>
            <person name="Gronow S."/>
            <person name="Lapidus A."/>
            <person name="Ivanova N."/>
            <person name="Copeland A."/>
            <person name="Lucas S."/>
            <person name="Del Rio T.G."/>
            <person name="Chen F."/>
            <person name="Tice H."/>
            <person name="Pitluck S."/>
            <person name="Cheng J.F."/>
            <person name="Sims D."/>
            <person name="Meincke L."/>
            <person name="Bruce D."/>
            <person name="Goodwin L."/>
            <person name="Brettin T."/>
            <person name="Han C."/>
            <person name="Detter J.C."/>
            <person name="Ovchinikova G."/>
            <person name="Pati A."/>
            <person name="Mavromatis K."/>
            <person name="Mikhailova N."/>
            <person name="Chen A."/>
            <person name="Palaniappan K."/>
            <person name="Land M."/>
            <person name="Hauser L."/>
            <person name="Chang Y.J."/>
            <person name="Jeffries C.D."/>
            <person name="Rohde M."/>
            <person name="Sproer C."/>
            <person name="Goker M."/>
            <person name="Bristow J."/>
            <person name="Eisen J.A."/>
            <person name="Markowitz V."/>
            <person name="Hugenholtz P."/>
            <person name="Kyrpides N.C."/>
            <person name="Klenk H.P."/>
            <person name="Chain P."/>
        </authorList>
    </citation>
    <scope>NUCLEOTIDE SEQUENCE [LARGE SCALE GENOMIC DNA]</scope>
    <source>
        <strain evidence="3">ATCC 14647 / DSM 12112 / NCTC 10651 / 9901</strain>
    </source>
</reference>
<proteinExistence type="predicted"/>
<gene>
    <name evidence="2" type="ordered locus">Smon_1240</name>
</gene>
<protein>
    <recommendedName>
        <fullName evidence="4">Cell surface protein SprA</fullName>
    </recommendedName>
</protein>
<dbReference type="EMBL" id="CP001779">
    <property type="protein sequence ID" value="ACZ01694.1"/>
    <property type="molecule type" value="Genomic_DNA"/>
</dbReference>
<dbReference type="OrthoDB" id="94702at2"/>